<dbReference type="PANTHER" id="PTHR22600">
    <property type="entry name" value="BETA-HEXOSAMINIDASE"/>
    <property type="match status" value="1"/>
</dbReference>
<dbReference type="Pfam" id="PF00728">
    <property type="entry name" value="Glyco_hydro_20"/>
    <property type="match status" value="1"/>
</dbReference>
<dbReference type="Pfam" id="PF14845">
    <property type="entry name" value="Glycohydro_20b2"/>
    <property type="match status" value="1"/>
</dbReference>
<keyword evidence="5" id="KW-0325">Glycoprotein</keyword>
<gene>
    <name evidence="11" type="ORF">TSAR_000173</name>
</gene>
<dbReference type="InterPro" id="IPR025705">
    <property type="entry name" value="Beta_hexosaminidase_sua/sub"/>
</dbReference>
<dbReference type="SUPFAM" id="SSF55545">
    <property type="entry name" value="beta-N-acetylhexosaminidase-like domain"/>
    <property type="match status" value="1"/>
</dbReference>
<dbReference type="Gene3D" id="3.20.20.80">
    <property type="entry name" value="Glycosidases"/>
    <property type="match status" value="1"/>
</dbReference>
<dbReference type="GO" id="GO:0005886">
    <property type="term" value="C:plasma membrane"/>
    <property type="evidence" value="ECO:0007669"/>
    <property type="project" value="TreeGrafter"/>
</dbReference>
<keyword evidence="4 7" id="KW-0378">Hydrolase</keyword>
<protein>
    <recommendedName>
        <fullName evidence="7">Beta-hexosaminidase</fullName>
        <ecNumber evidence="7">3.2.1.52</ecNumber>
    </recommendedName>
</protein>
<dbReference type="GO" id="GO:0016231">
    <property type="term" value="F:beta-N-acetylglucosaminidase activity"/>
    <property type="evidence" value="ECO:0007669"/>
    <property type="project" value="TreeGrafter"/>
</dbReference>
<dbReference type="EC" id="3.2.1.52" evidence="7"/>
<dbReference type="InterPro" id="IPR017853">
    <property type="entry name" value="GH"/>
</dbReference>
<feature type="domain" description="Glycoside hydrolase family 20 catalytic" evidence="9">
    <location>
        <begin position="245"/>
        <end position="598"/>
    </location>
</feature>
<reference evidence="11 12" key="1">
    <citation type="journal article" date="2017" name="Curr. Biol.">
        <title>The Evolution of Venom by Co-option of Single-Copy Genes.</title>
        <authorList>
            <person name="Martinson E.O."/>
            <person name="Mrinalini"/>
            <person name="Kelkar Y.D."/>
            <person name="Chang C.H."/>
            <person name="Werren J.H."/>
        </authorList>
    </citation>
    <scope>NUCLEOTIDE SEQUENCE [LARGE SCALE GENOMIC DNA]</scope>
    <source>
        <strain evidence="11 12">Alberta</strain>
        <tissue evidence="11">Whole body</tissue>
    </source>
</reference>
<evidence type="ECO:0000256" key="5">
    <source>
        <dbReference type="ARBA" id="ARBA00023180"/>
    </source>
</evidence>
<keyword evidence="3" id="KW-0732">Signal</keyword>
<evidence type="ECO:0000256" key="2">
    <source>
        <dbReference type="ARBA" id="ARBA00006285"/>
    </source>
</evidence>
<evidence type="ECO:0000313" key="12">
    <source>
        <dbReference type="Proteomes" id="UP000215335"/>
    </source>
</evidence>
<comment type="similarity">
    <text evidence="2 7">Belongs to the glycosyl hydrolase 20 family.</text>
</comment>
<accession>A0A232F251</accession>
<dbReference type="OrthoDB" id="428480at2759"/>
<dbReference type="PANTHER" id="PTHR22600:SF42">
    <property type="entry name" value="BETA-N-ACETYLHEXOSAMINIDASE"/>
    <property type="match status" value="1"/>
</dbReference>
<comment type="catalytic activity">
    <reaction evidence="1 7">
        <text>Hydrolysis of terminal non-reducing N-acetyl-D-hexosamine residues in N-acetyl-beta-D-hexosaminides.</text>
        <dbReference type="EC" id="3.2.1.52"/>
    </reaction>
</comment>
<sequence length="641" mass="71557">MEIFFCSSSRLTDNTLKMKPLLCILALLLIGFGDARKQSFIRTYECLQGNRCQRTSRPVAPAAMRGHDNARTNIGLSQHTSLQACRLVCSNAAGLWPIPTGPMTTGTNYLVVSPRSFQFLNVNDLSESARTFVSDAIDVFLRNIQASCGHNCKPVERKVVVHLKVESSSLQLDWETNEAYDLEISSSGSEVAVLIAAQTVYGARHGLETLSQLTASTPSFNNYTASSGNQLVILDSANIRDKPVFKHRGLLIDTGRNFLPVSDIMRTIDALASVKMNVLHWHATDSQSFPIEIRSMPLMAMYGAYGPDKIYSVESMQSIVKYAKSRGIRVLLELDSPSHAGAGWEWGETQGLGNLAVCVNQQPWRDFCIQPPCGQLNPVNPNTFAVLRSLYKDLLNIFGRTGVIHLGGDELFINCWNATEEVTAGMSKIGLGRTTEDFLKIWSNVHHKQLDMINEESGDKATDKAIVWSSLLTSPEFIENYLNKTKFVVQTWVEADKDLNKKLLDLGYKLIISTKDAWYLDHGFWGVTKYHTWRDAYKNQIPQHIDNYNIVSYNDSLCLQDGVLGGEACMWGEYVSVGSLDSRVWPRTAAVAERLWSDPSKIGTAEAEPRLQAHIARLNQRRISPEAITPEWCNQHEGQCL</sequence>
<dbReference type="GO" id="GO:0030203">
    <property type="term" value="P:glycosaminoglycan metabolic process"/>
    <property type="evidence" value="ECO:0007669"/>
    <property type="project" value="TreeGrafter"/>
</dbReference>
<organism evidence="11 12">
    <name type="scientific">Trichomalopsis sarcophagae</name>
    <dbReference type="NCBI Taxonomy" id="543379"/>
    <lineage>
        <taxon>Eukaryota</taxon>
        <taxon>Metazoa</taxon>
        <taxon>Ecdysozoa</taxon>
        <taxon>Arthropoda</taxon>
        <taxon>Hexapoda</taxon>
        <taxon>Insecta</taxon>
        <taxon>Pterygota</taxon>
        <taxon>Neoptera</taxon>
        <taxon>Endopterygota</taxon>
        <taxon>Hymenoptera</taxon>
        <taxon>Apocrita</taxon>
        <taxon>Proctotrupomorpha</taxon>
        <taxon>Chalcidoidea</taxon>
        <taxon>Pteromalidae</taxon>
        <taxon>Pteromalinae</taxon>
        <taxon>Trichomalopsis</taxon>
    </lineage>
</organism>
<dbReference type="EMBL" id="NNAY01001235">
    <property type="protein sequence ID" value="OXU24662.1"/>
    <property type="molecule type" value="Genomic_DNA"/>
</dbReference>
<evidence type="ECO:0000256" key="7">
    <source>
        <dbReference type="PIRNR" id="PIRNR001093"/>
    </source>
</evidence>
<evidence type="ECO:0000256" key="4">
    <source>
        <dbReference type="ARBA" id="ARBA00022801"/>
    </source>
</evidence>
<dbReference type="PIRSF" id="PIRSF001093">
    <property type="entry name" value="B-hxosamndse_ab_euk"/>
    <property type="match status" value="1"/>
</dbReference>
<proteinExistence type="inferred from homology"/>
<comment type="caution">
    <text evidence="11">The sequence shown here is derived from an EMBL/GenBank/DDBJ whole genome shotgun (WGS) entry which is preliminary data.</text>
</comment>
<evidence type="ECO:0000259" key="9">
    <source>
        <dbReference type="Pfam" id="PF00728"/>
    </source>
</evidence>
<dbReference type="Gene3D" id="3.30.379.10">
    <property type="entry name" value="Chitobiase/beta-hexosaminidase domain 2-like"/>
    <property type="match status" value="1"/>
</dbReference>
<evidence type="ECO:0000259" key="10">
    <source>
        <dbReference type="Pfam" id="PF14845"/>
    </source>
</evidence>
<evidence type="ECO:0000313" key="11">
    <source>
        <dbReference type="EMBL" id="OXU24662.1"/>
    </source>
</evidence>
<dbReference type="SUPFAM" id="SSF51445">
    <property type="entry name" value="(Trans)glycosidases"/>
    <property type="match status" value="1"/>
</dbReference>
<dbReference type="InterPro" id="IPR015883">
    <property type="entry name" value="Glyco_hydro_20_cat"/>
</dbReference>
<dbReference type="PRINTS" id="PR00738">
    <property type="entry name" value="GLHYDRLASE20"/>
</dbReference>
<dbReference type="AlphaFoldDB" id="A0A232F251"/>
<evidence type="ECO:0000256" key="3">
    <source>
        <dbReference type="ARBA" id="ARBA00022729"/>
    </source>
</evidence>
<dbReference type="Proteomes" id="UP000215335">
    <property type="component" value="Unassembled WGS sequence"/>
</dbReference>
<evidence type="ECO:0000256" key="8">
    <source>
        <dbReference type="PIRSR" id="PIRSR001093-1"/>
    </source>
</evidence>
<dbReference type="GO" id="GO:0005975">
    <property type="term" value="P:carbohydrate metabolic process"/>
    <property type="evidence" value="ECO:0007669"/>
    <property type="project" value="InterPro"/>
</dbReference>
<evidence type="ECO:0000256" key="1">
    <source>
        <dbReference type="ARBA" id="ARBA00001231"/>
    </source>
</evidence>
<dbReference type="CDD" id="cd06562">
    <property type="entry name" value="GH20_HexA_HexB-like"/>
    <property type="match status" value="1"/>
</dbReference>
<name>A0A232F251_9HYME</name>
<feature type="active site" description="Proton donor" evidence="8">
    <location>
        <position position="410"/>
    </location>
</feature>
<keyword evidence="12" id="KW-1185">Reference proteome</keyword>
<keyword evidence="6 7" id="KW-0326">Glycosidase</keyword>
<dbReference type="STRING" id="543379.A0A232F251"/>
<feature type="domain" description="Beta-hexosaminidase eukaryotic type N-terminal" evidence="10">
    <location>
        <begin position="95"/>
        <end position="213"/>
    </location>
</feature>
<evidence type="ECO:0000256" key="6">
    <source>
        <dbReference type="ARBA" id="ARBA00023295"/>
    </source>
</evidence>
<dbReference type="FunFam" id="3.20.20.80:FF:000063">
    <property type="entry name" value="Beta-hexosaminidase"/>
    <property type="match status" value="1"/>
</dbReference>
<dbReference type="InterPro" id="IPR029018">
    <property type="entry name" value="Hex-like_dom2"/>
</dbReference>
<dbReference type="InterPro" id="IPR029019">
    <property type="entry name" value="HEX_eukaryotic_N"/>
</dbReference>